<feature type="signal peptide" evidence="2">
    <location>
        <begin position="1"/>
        <end position="22"/>
    </location>
</feature>
<evidence type="ECO:0000259" key="3">
    <source>
        <dbReference type="Pfam" id="PF13511"/>
    </source>
</evidence>
<comment type="caution">
    <text evidence="4">The sequence shown here is derived from an EMBL/GenBank/DDBJ whole genome shotgun (WGS) entry which is preliminary data.</text>
</comment>
<name>A0ABT7LFN1_9BURK</name>
<organism evidence="4 5">
    <name type="scientific">Roseateles subflavus</name>
    <dbReference type="NCBI Taxonomy" id="3053353"/>
    <lineage>
        <taxon>Bacteria</taxon>
        <taxon>Pseudomonadati</taxon>
        <taxon>Pseudomonadota</taxon>
        <taxon>Betaproteobacteria</taxon>
        <taxon>Burkholderiales</taxon>
        <taxon>Sphaerotilaceae</taxon>
        <taxon>Roseateles</taxon>
    </lineage>
</organism>
<dbReference type="SUPFAM" id="SSF75011">
    <property type="entry name" value="3-carboxy-cis,cis-mucoante lactonizing enzyme"/>
    <property type="match status" value="1"/>
</dbReference>
<gene>
    <name evidence="4" type="ORF">QRD43_00915</name>
</gene>
<feature type="region of interest" description="Disordered" evidence="1">
    <location>
        <begin position="58"/>
        <end position="112"/>
    </location>
</feature>
<proteinExistence type="predicted"/>
<feature type="domain" description="DUF4124" evidence="3">
    <location>
        <begin position="14"/>
        <end position="56"/>
    </location>
</feature>
<evidence type="ECO:0000313" key="5">
    <source>
        <dbReference type="Proteomes" id="UP001238603"/>
    </source>
</evidence>
<evidence type="ECO:0000256" key="1">
    <source>
        <dbReference type="SAM" id="MobiDB-lite"/>
    </source>
</evidence>
<dbReference type="EMBL" id="JASVDS010000001">
    <property type="protein sequence ID" value="MDL5030450.1"/>
    <property type="molecule type" value="Genomic_DNA"/>
</dbReference>
<dbReference type="Pfam" id="PF13511">
    <property type="entry name" value="DUF4124"/>
    <property type="match status" value="1"/>
</dbReference>
<keyword evidence="5" id="KW-1185">Reference proteome</keyword>
<evidence type="ECO:0000313" key="4">
    <source>
        <dbReference type="EMBL" id="MDL5030450.1"/>
    </source>
</evidence>
<dbReference type="Proteomes" id="UP001238603">
    <property type="component" value="Unassembled WGS sequence"/>
</dbReference>
<reference evidence="4 5" key="1">
    <citation type="submission" date="2023-06" db="EMBL/GenBank/DDBJ databases">
        <title>Pelomonas sp. APW6 16S ribosomal RNA gene genome sequencing and assembly.</title>
        <authorList>
            <person name="Woo H."/>
        </authorList>
    </citation>
    <scope>NUCLEOTIDE SEQUENCE [LARGE SCALE GENOMIC DNA]</scope>
    <source>
        <strain evidence="4 5">APW6</strain>
    </source>
</reference>
<evidence type="ECO:0000256" key="2">
    <source>
        <dbReference type="SAM" id="SignalP"/>
    </source>
</evidence>
<feature type="compositionally biased region" description="Low complexity" evidence="1">
    <location>
        <begin position="69"/>
        <end position="78"/>
    </location>
</feature>
<protein>
    <recommendedName>
        <fullName evidence="3">DUF4124 domain-containing protein</fullName>
    </recommendedName>
</protein>
<dbReference type="RefSeq" id="WP_285980587.1">
    <property type="nucleotide sequence ID" value="NZ_JASVDS010000001.1"/>
</dbReference>
<feature type="compositionally biased region" description="Pro residues" evidence="1">
    <location>
        <begin position="86"/>
        <end position="101"/>
    </location>
</feature>
<feature type="chain" id="PRO_5045054700" description="DUF4124 domain-containing protein" evidence="2">
    <location>
        <begin position="23"/>
        <end position="483"/>
    </location>
</feature>
<sequence>MPRFIAPLLAGLALSLSLPALAQGSVYRCTDPHGKVAYQSLPCTDAQTTRRVELDTRFVGGQAAPRLGEPPVTEPGEPGKNGDGPPEAPPAAPAPPAPPRVKLPAPTAQEAATWGKGTDVIVVSGYQASSQQTAVNITHPTRPVLLVLSSYLPVQWRVLPTPGTRIKAVLVSSYQQRSSVQAPPEVPVAQDELPHAIETANINFRQLLGKLHARYGVQAAVAFNGDYTLPGVVTVKGPFPADPALTREGVRPEAPRLPMSFDLVSADGRRIAWTNAGPADGKPQQAPLRSSGGTQAVALREDGQEAFALHGNGGELRWYPRGLAGGWTPLPPSKELPPLSWGNGLALDPATGILAIVSFGGEGHFYRYDTRKRTWLGARSLQDRDLMGLAFNPDTGGYVSMSNAAELVFFNGQGQLESVRSVAKLLPDLDSTYDRHNSRIDGLSVVARGKAVAILRMVKGAVTHIWTYEVATNRAQLTFKAPE</sequence>
<keyword evidence="2" id="KW-0732">Signal</keyword>
<accession>A0ABT7LFN1</accession>
<dbReference type="InterPro" id="IPR025392">
    <property type="entry name" value="DUF4124"/>
</dbReference>